<dbReference type="PROSITE" id="PS50255">
    <property type="entry name" value="CYTOCHROME_B5_2"/>
    <property type="match status" value="1"/>
</dbReference>
<gene>
    <name evidence="3" type="ORF">PHYSODRAFT_309570</name>
</gene>
<feature type="compositionally biased region" description="Polar residues" evidence="1">
    <location>
        <begin position="434"/>
        <end position="456"/>
    </location>
</feature>
<evidence type="ECO:0000313" key="3">
    <source>
        <dbReference type="EMBL" id="EGZ28845.1"/>
    </source>
</evidence>
<dbReference type="GO" id="GO:2000641">
    <property type="term" value="P:regulation of early endosome to late endosome transport"/>
    <property type="evidence" value="ECO:0007669"/>
    <property type="project" value="InterPro"/>
</dbReference>
<dbReference type="InterPro" id="IPR044978">
    <property type="entry name" value="GRV2/DNAJC13"/>
</dbReference>
<keyword evidence="4" id="KW-1185">Reference proteome</keyword>
<dbReference type="GO" id="GO:0007032">
    <property type="term" value="P:endosome organization"/>
    <property type="evidence" value="ECO:0007669"/>
    <property type="project" value="InterPro"/>
</dbReference>
<dbReference type="InterPro" id="IPR045802">
    <property type="entry name" value="GRV2/DNAJC13_N"/>
</dbReference>
<dbReference type="GO" id="GO:0010008">
    <property type="term" value="C:endosome membrane"/>
    <property type="evidence" value="ECO:0007669"/>
    <property type="project" value="TreeGrafter"/>
</dbReference>
<feature type="compositionally biased region" description="Polar residues" evidence="1">
    <location>
        <begin position="1"/>
        <end position="14"/>
    </location>
</feature>
<reference evidence="3 4" key="1">
    <citation type="journal article" date="2006" name="Science">
        <title>Phytophthora genome sequences uncover evolutionary origins and mechanisms of pathogenesis.</title>
        <authorList>
            <person name="Tyler B.M."/>
            <person name="Tripathy S."/>
            <person name="Zhang X."/>
            <person name="Dehal P."/>
            <person name="Jiang R.H."/>
            <person name="Aerts A."/>
            <person name="Arredondo F.D."/>
            <person name="Baxter L."/>
            <person name="Bensasson D."/>
            <person name="Beynon J.L."/>
            <person name="Chapman J."/>
            <person name="Damasceno C.M."/>
            <person name="Dorrance A.E."/>
            <person name="Dou D."/>
            <person name="Dickerman A.W."/>
            <person name="Dubchak I.L."/>
            <person name="Garbelotto M."/>
            <person name="Gijzen M."/>
            <person name="Gordon S.G."/>
            <person name="Govers F."/>
            <person name="Grunwald N.J."/>
            <person name="Huang W."/>
            <person name="Ivors K.L."/>
            <person name="Jones R.W."/>
            <person name="Kamoun S."/>
            <person name="Krampis K."/>
            <person name="Lamour K.H."/>
            <person name="Lee M.K."/>
            <person name="McDonald W.H."/>
            <person name="Medina M."/>
            <person name="Meijer H.J."/>
            <person name="Nordberg E.K."/>
            <person name="Maclean D.J."/>
            <person name="Ospina-Giraldo M.D."/>
            <person name="Morris P.F."/>
            <person name="Phuntumart V."/>
            <person name="Putnam N.H."/>
            <person name="Rash S."/>
            <person name="Rose J.K."/>
            <person name="Sakihama Y."/>
            <person name="Salamov A.A."/>
            <person name="Savidor A."/>
            <person name="Scheuring C.F."/>
            <person name="Smith B.M."/>
            <person name="Sobral B.W."/>
            <person name="Terry A."/>
            <person name="Torto-Alalibo T.A."/>
            <person name="Win J."/>
            <person name="Xu Z."/>
            <person name="Zhang H."/>
            <person name="Grigoriev I.V."/>
            <person name="Rokhsar D.S."/>
            <person name="Boore J.L."/>
        </authorList>
    </citation>
    <scope>NUCLEOTIDE SEQUENCE [LARGE SCALE GENOMIC DNA]</scope>
    <source>
        <strain evidence="3 4">P6497</strain>
    </source>
</reference>
<dbReference type="EMBL" id="JH159151">
    <property type="protein sequence ID" value="EGZ28845.1"/>
    <property type="molecule type" value="Genomic_DNA"/>
</dbReference>
<dbReference type="InterPro" id="IPR001199">
    <property type="entry name" value="Cyt_B5-like_heme/steroid-bd"/>
</dbReference>
<feature type="compositionally biased region" description="Polar residues" evidence="1">
    <location>
        <begin position="416"/>
        <end position="425"/>
    </location>
</feature>
<name>G4YKL3_PHYSP</name>
<dbReference type="PANTHER" id="PTHR36983">
    <property type="entry name" value="DNAJ HOMOLOG SUBFAMILY C MEMBER 13"/>
    <property type="match status" value="1"/>
</dbReference>
<feature type="compositionally biased region" description="Basic and acidic residues" evidence="1">
    <location>
        <begin position="929"/>
        <end position="943"/>
    </location>
</feature>
<evidence type="ECO:0000259" key="2">
    <source>
        <dbReference type="PROSITE" id="PS50255"/>
    </source>
</evidence>
<dbReference type="Proteomes" id="UP000002640">
    <property type="component" value="Unassembled WGS sequence"/>
</dbReference>
<dbReference type="Pfam" id="PF19432">
    <property type="entry name" value="RME-8_N"/>
    <property type="match status" value="1"/>
</dbReference>
<dbReference type="PANTHER" id="PTHR36983:SF2">
    <property type="entry name" value="DNAJ HOMOLOG SUBFAMILY C MEMBER 13"/>
    <property type="match status" value="1"/>
</dbReference>
<dbReference type="SUPFAM" id="SSF55856">
    <property type="entry name" value="Cytochrome b5-like heme/steroid binding domain"/>
    <property type="match status" value="1"/>
</dbReference>
<dbReference type="OMA" id="KVAWWAT"/>
<dbReference type="GeneID" id="20643162"/>
<dbReference type="SMART" id="SM01117">
    <property type="entry name" value="Cyt-b5"/>
    <property type="match status" value="1"/>
</dbReference>
<sequence length="1193" mass="132108">MASPVNRSSSNDLSNGGGGGGGGGGGDTVIAQYLATKVAWWATYPRILVVTQSTLSTYNPETFQCTNQWEIADIEDVDISPAAAGNQFVLRLEKSRFRSAKLKFACSARGHLLSLLARLRRQAQGKALLYRVVSPRRLHFRCIEQFANASHKLLFLQVTVSSVVFLDECGRRVQILPFLYLRKVAFSSAHSEGMVLSTAFHDRFFLCGERHECLNEIVAAANDAGVELYKTSSPITALQLRLQNTQVLDRASVIRFDVKKARNTEGNGDAAPASDGSDGAKKAYKKIQLILQGDAVVEMHRSMRTVVARPYSALLAIVRPDWDPRTLVLEFKQEDTLVLDVEGRDQLVTLLLLVCREAGHHNVMLISSGLNYCWFYHPHSADTAVGDDSSLAGASMETFLLRRITQTGVRPDDNNGGRSRGNSVWSPRRRRGASVSTPRGSQGNNDTPRSTDSDSSARGGWFQRRIKEKRSTEPHYETRNSIDSGLSMNESVSITIAMEELNANLPLDELTRSGPGQIKVVNKALELVFEHFVTLIASLRRYGDTTSSELITTLQALVRLYHHPDACFTDETVRSPIPRVFDAVHELILQQDVLTCYWCLRLLQCFLGVRTPNTAANYNAAGDQRAKMIQHFVHNGTLQHAIVDLIPASFAVSNTSSFMANSSTIGEAFWMADPDAVQTPPSSLSSSQSSILCTKEARVQSEINVVFYETLLTLHHLLMYLKSSAKMQRASRDRQNYIAAGNRQIQHGSYSDVPAEKHTDALAGKLLEKYRFLMDSIVDVRLVRMAETSVALVQFVLNHFATKTTASQLRLGLSDNQLSHASSGGFYDSRKRRLGALGSFLDDYRAVTESRAETRSLLFGSERTIEMPLNTFSYATTECTNAAMERLLNPGMTNRLGTVLSNGSMRLEYLDPSEPPSSVRDEDIYMKPLEPEIKKKPSQKEIHPAPPRQLKYKKPSLEPHKHDTYDSLAPGNNTQVYQPSLPSSVERLVGQTSPTRSIRSDVGANLLKSDDEDDTFGPLLHSDHVSTAARSPRAIRKAFQASVGARRTANECDACIGCNDVCTNEKCFFCAEKEYQLKVAFAGSSVATGPTVRQAAWQHRAPSSVESSFNVEREYSSCEMKRHQTQRTCWIRVDDSVYDVTDLLGVHPGGAQVLLEAAQHGGDCGPILKTHPPAAREMLTQYRLGCYNECNKC</sequence>
<evidence type="ECO:0000313" key="4">
    <source>
        <dbReference type="Proteomes" id="UP000002640"/>
    </source>
</evidence>
<feature type="region of interest" description="Disordered" evidence="1">
    <location>
        <begin position="406"/>
        <end position="484"/>
    </location>
</feature>
<proteinExistence type="predicted"/>
<feature type="region of interest" description="Disordered" evidence="1">
    <location>
        <begin position="929"/>
        <end position="972"/>
    </location>
</feature>
<dbReference type="AlphaFoldDB" id="G4YKL3"/>
<feature type="compositionally biased region" description="Basic and acidic residues" evidence="1">
    <location>
        <begin position="469"/>
        <end position="480"/>
    </location>
</feature>
<dbReference type="Pfam" id="PF00173">
    <property type="entry name" value="Cyt-b5"/>
    <property type="match status" value="1"/>
</dbReference>
<dbReference type="SMR" id="G4YKL3"/>
<protein>
    <recommendedName>
        <fullName evidence="2">Cytochrome b5 heme-binding domain-containing protein</fullName>
    </recommendedName>
</protein>
<feature type="compositionally biased region" description="Basic and acidic residues" evidence="1">
    <location>
        <begin position="955"/>
        <end position="965"/>
    </location>
</feature>
<dbReference type="RefSeq" id="XP_009516120.1">
    <property type="nucleotide sequence ID" value="XM_009517825.1"/>
</dbReference>
<organism evidence="3 4">
    <name type="scientific">Phytophthora sojae (strain P6497)</name>
    <name type="common">Soybean stem and root rot agent</name>
    <name type="synonym">Phytophthora megasperma f. sp. glycines</name>
    <dbReference type="NCBI Taxonomy" id="1094619"/>
    <lineage>
        <taxon>Eukaryota</taxon>
        <taxon>Sar</taxon>
        <taxon>Stramenopiles</taxon>
        <taxon>Oomycota</taxon>
        <taxon>Peronosporomycetes</taxon>
        <taxon>Peronosporales</taxon>
        <taxon>Peronosporaceae</taxon>
        <taxon>Phytophthora</taxon>
    </lineage>
</organism>
<dbReference type="InterPro" id="IPR036400">
    <property type="entry name" value="Cyt_B5-like_heme/steroid_sf"/>
</dbReference>
<accession>G4YKL3</accession>
<dbReference type="InParanoid" id="G4YKL3"/>
<dbReference type="Gene3D" id="3.10.120.10">
    <property type="entry name" value="Cytochrome b5-like heme/steroid binding domain"/>
    <property type="match status" value="1"/>
</dbReference>
<dbReference type="KEGG" id="psoj:PHYSODRAFT_309570"/>
<dbReference type="GO" id="GO:0006898">
    <property type="term" value="P:receptor-mediated endocytosis"/>
    <property type="evidence" value="ECO:0007669"/>
    <property type="project" value="TreeGrafter"/>
</dbReference>
<feature type="region of interest" description="Disordered" evidence="1">
    <location>
        <begin position="1"/>
        <end position="21"/>
    </location>
</feature>
<evidence type="ECO:0000256" key="1">
    <source>
        <dbReference type="SAM" id="MobiDB-lite"/>
    </source>
</evidence>
<feature type="domain" description="Cytochrome b5 heme-binding" evidence="2">
    <location>
        <begin position="1112"/>
        <end position="1188"/>
    </location>
</feature>